<evidence type="ECO:0008006" key="3">
    <source>
        <dbReference type="Google" id="ProtNLM"/>
    </source>
</evidence>
<proteinExistence type="predicted"/>
<protein>
    <recommendedName>
        <fullName evidence="3">Transposase</fullName>
    </recommendedName>
</protein>
<organism evidence="1 2">
    <name type="scientific">Rhamnusium bicolor</name>
    <dbReference type="NCBI Taxonomy" id="1586634"/>
    <lineage>
        <taxon>Eukaryota</taxon>
        <taxon>Metazoa</taxon>
        <taxon>Ecdysozoa</taxon>
        <taxon>Arthropoda</taxon>
        <taxon>Hexapoda</taxon>
        <taxon>Insecta</taxon>
        <taxon>Pterygota</taxon>
        <taxon>Neoptera</taxon>
        <taxon>Endopterygota</taxon>
        <taxon>Coleoptera</taxon>
        <taxon>Polyphaga</taxon>
        <taxon>Cucujiformia</taxon>
        <taxon>Chrysomeloidea</taxon>
        <taxon>Cerambycidae</taxon>
        <taxon>Lepturinae</taxon>
        <taxon>Rhagiini</taxon>
        <taxon>Rhamnusium</taxon>
    </lineage>
</organism>
<dbReference type="Proteomes" id="UP001162156">
    <property type="component" value="Unassembled WGS sequence"/>
</dbReference>
<reference evidence="1" key="1">
    <citation type="journal article" date="2023" name="Insect Mol. Biol.">
        <title>Genome sequencing provides insights into the evolution of gene families encoding plant cell wall-degrading enzymes in longhorned beetles.</title>
        <authorList>
            <person name="Shin N.R."/>
            <person name="Okamura Y."/>
            <person name="Kirsch R."/>
            <person name="Pauchet Y."/>
        </authorList>
    </citation>
    <scope>NUCLEOTIDE SEQUENCE</scope>
    <source>
        <strain evidence="1">RBIC_L_NR</strain>
    </source>
</reference>
<keyword evidence="2" id="KW-1185">Reference proteome</keyword>
<evidence type="ECO:0000313" key="1">
    <source>
        <dbReference type="EMBL" id="KAJ8934827.1"/>
    </source>
</evidence>
<name>A0AAV8X7D5_9CUCU</name>
<evidence type="ECO:0000313" key="2">
    <source>
        <dbReference type="Proteomes" id="UP001162156"/>
    </source>
</evidence>
<accession>A0AAV8X7D5</accession>
<dbReference type="EMBL" id="JANEYF010003658">
    <property type="protein sequence ID" value="KAJ8934827.1"/>
    <property type="molecule type" value="Genomic_DNA"/>
</dbReference>
<gene>
    <name evidence="1" type="ORF">NQ314_013175</name>
</gene>
<dbReference type="AlphaFoldDB" id="A0AAV8X7D5"/>
<comment type="caution">
    <text evidence="1">The sequence shown here is derived from an EMBL/GenBank/DDBJ whole genome shotgun (WGS) entry which is preliminary data.</text>
</comment>
<sequence>MLILNKTAKVAAACLLIACSALLLKKRRERRWWVKLWLSRKRGNINLPGGFKHSSDLKCYQNFLRMDEATFNKLLEKIRPRIMKQSNYWECISARDKLIITLRYLATGESYRSLMYNYRISESTISLFVPVVRKSNL</sequence>